<proteinExistence type="predicted"/>
<accession>A0ABQ3QXD8</accession>
<evidence type="ECO:0000313" key="1">
    <source>
        <dbReference type="EMBL" id="GHI41923.1"/>
    </source>
</evidence>
<reference evidence="1" key="1">
    <citation type="submission" date="2024-05" db="EMBL/GenBank/DDBJ databases">
        <title>Whole genome shotgun sequence of Streptomyces violascens NBRC 12920.</title>
        <authorList>
            <person name="Komaki H."/>
            <person name="Tamura T."/>
        </authorList>
    </citation>
    <scope>NUCLEOTIDE SEQUENCE</scope>
    <source>
        <strain evidence="1">NBRC 12920</strain>
    </source>
</reference>
<organism evidence="1 2">
    <name type="scientific">Streptomyces violascens</name>
    <dbReference type="NCBI Taxonomy" id="67381"/>
    <lineage>
        <taxon>Bacteria</taxon>
        <taxon>Bacillati</taxon>
        <taxon>Actinomycetota</taxon>
        <taxon>Actinomycetes</taxon>
        <taxon>Kitasatosporales</taxon>
        <taxon>Streptomycetaceae</taxon>
        <taxon>Streptomyces</taxon>
    </lineage>
</organism>
<comment type="caution">
    <text evidence="1">The sequence shown here is derived from an EMBL/GenBank/DDBJ whole genome shotgun (WGS) entry which is preliminary data.</text>
</comment>
<sequence>MARCAARCVCPFGAELARYRAIPGGVDSDGRPVRKPGELIAAETILRLCDRFHCLPSQILAEDASILRLLEIEKLGTPPQTDPE</sequence>
<dbReference type="EMBL" id="BNDY01000017">
    <property type="protein sequence ID" value="GHI41923.1"/>
    <property type="molecule type" value="Genomic_DNA"/>
</dbReference>
<dbReference type="Proteomes" id="UP001050808">
    <property type="component" value="Unassembled WGS sequence"/>
</dbReference>
<evidence type="ECO:0000313" key="2">
    <source>
        <dbReference type="Proteomes" id="UP001050808"/>
    </source>
</evidence>
<keyword evidence="2" id="KW-1185">Reference proteome</keyword>
<protein>
    <recommendedName>
        <fullName evidence="3">Transposase</fullName>
    </recommendedName>
</protein>
<name>A0ABQ3QXD8_9ACTN</name>
<gene>
    <name evidence="1" type="ORF">Sviol_63310</name>
</gene>
<evidence type="ECO:0008006" key="3">
    <source>
        <dbReference type="Google" id="ProtNLM"/>
    </source>
</evidence>